<protein>
    <submittedName>
        <fullName evidence="2">Xylan 1,4-beta-xylosidase</fullName>
    </submittedName>
</protein>
<dbReference type="InterPro" id="IPR017853">
    <property type="entry name" value="GH"/>
</dbReference>
<proteinExistence type="predicted"/>
<keyword evidence="1" id="KW-0732">Signal</keyword>
<dbReference type="PANTHER" id="PTHR12631:SF10">
    <property type="entry name" value="BETA-XYLOSIDASE-LIKE PROTEIN-RELATED"/>
    <property type="match status" value="1"/>
</dbReference>
<dbReference type="PANTHER" id="PTHR12631">
    <property type="entry name" value="ALPHA-L-IDURONIDASE"/>
    <property type="match status" value="1"/>
</dbReference>
<gene>
    <name evidence="2" type="ORF">K1Y72_18865</name>
</gene>
<organism evidence="2 3">
    <name type="scientific">Actinomadura parmotrematis</name>
    <dbReference type="NCBI Taxonomy" id="2864039"/>
    <lineage>
        <taxon>Bacteria</taxon>
        <taxon>Bacillati</taxon>
        <taxon>Actinomycetota</taxon>
        <taxon>Actinomycetes</taxon>
        <taxon>Streptosporangiales</taxon>
        <taxon>Thermomonosporaceae</taxon>
        <taxon>Actinomadura</taxon>
    </lineage>
</organism>
<feature type="signal peptide" evidence="1">
    <location>
        <begin position="1"/>
        <end position="21"/>
    </location>
</feature>
<dbReference type="InterPro" id="IPR051923">
    <property type="entry name" value="Glycosyl_Hydrolase_39"/>
</dbReference>
<name>A0ABS7FW02_9ACTN</name>
<dbReference type="Proteomes" id="UP000774570">
    <property type="component" value="Unassembled WGS sequence"/>
</dbReference>
<feature type="chain" id="PRO_5046700969" evidence="1">
    <location>
        <begin position="22"/>
        <end position="442"/>
    </location>
</feature>
<sequence>MFLVALVAALAGVLTSLTVLAVTGRLPGGGAPAAAPAAPASRVAPGAPAGWPAWGFTHTQNSVDPRSGPAQALADIGSQPVPQAVPIMGWGVDNPEPRKGGYNWGTLDRRMQAVRQTRGVPVVTLCCSPDWMKGGAPGTTDWSKLEKPVDRAHFDDFAALAAEVARRYPDVRYYAVWNEFKGFWNQAANRWDYEGYTDLYNKVYAALKKVDSDIRVGGPYMVLNSSAPGVQSSGPPSELAGPWGSMDQRDLDALKYWYAHKKGADFLAVDGASLPQQPGARVDEFTALRKFSDATRWLRGLDGGLPVWWAEWYVEPAASGWTDEHRGAVQAVAMMEFIEGGASSAFYWNPQGADANDCAGCLWYGSAHGGGGTPTLQNLQSFGRWFPPGTPLVRARSSNPAVRVLAQPHRMVAVNTSAQAASARIDGATLTLAPYEVKWAAR</sequence>
<dbReference type="EMBL" id="JAIBOA010000011">
    <property type="protein sequence ID" value="MBW8484451.1"/>
    <property type="molecule type" value="Genomic_DNA"/>
</dbReference>
<evidence type="ECO:0000313" key="2">
    <source>
        <dbReference type="EMBL" id="MBW8484451.1"/>
    </source>
</evidence>
<accession>A0ABS7FW02</accession>
<reference evidence="2 3" key="1">
    <citation type="submission" date="2021-07" db="EMBL/GenBank/DDBJ databases">
        <title>Actinomadura sp. PM05-2 isolated from lichen.</title>
        <authorList>
            <person name="Somphong A."/>
            <person name="Phongsopitanun W."/>
            <person name="Tanasupawat S."/>
            <person name="Peongsungnone V."/>
        </authorList>
    </citation>
    <scope>NUCLEOTIDE SEQUENCE [LARGE SCALE GENOMIC DNA]</scope>
    <source>
        <strain evidence="2 3">PM05-2</strain>
    </source>
</reference>
<evidence type="ECO:0000313" key="3">
    <source>
        <dbReference type="Proteomes" id="UP000774570"/>
    </source>
</evidence>
<comment type="caution">
    <text evidence="2">The sequence shown here is derived from an EMBL/GenBank/DDBJ whole genome shotgun (WGS) entry which is preliminary data.</text>
</comment>
<dbReference type="SUPFAM" id="SSF51445">
    <property type="entry name" value="(Trans)glycosidases"/>
    <property type="match status" value="1"/>
</dbReference>
<evidence type="ECO:0000256" key="1">
    <source>
        <dbReference type="SAM" id="SignalP"/>
    </source>
</evidence>
<keyword evidence="3" id="KW-1185">Reference proteome</keyword>
<dbReference type="Gene3D" id="3.20.20.80">
    <property type="entry name" value="Glycosidases"/>
    <property type="match status" value="1"/>
</dbReference>